<dbReference type="PANTHER" id="PTHR23130">
    <property type="entry name" value="CYTOCHROME B561 AND DOMON DOMAIN-CONTAINING PROTEIN"/>
    <property type="match status" value="1"/>
</dbReference>
<evidence type="ECO:0000256" key="3">
    <source>
        <dbReference type="ARBA" id="ARBA00022729"/>
    </source>
</evidence>
<dbReference type="PROSITE" id="PS50836">
    <property type="entry name" value="DOMON"/>
    <property type="match status" value="1"/>
</dbReference>
<dbReference type="AlphaFoldDB" id="A0AAQ3Q9S6"/>
<dbReference type="EMBL" id="CP136893">
    <property type="protein sequence ID" value="WOL04641.1"/>
    <property type="molecule type" value="Genomic_DNA"/>
</dbReference>
<organism evidence="6 7">
    <name type="scientific">Canna indica</name>
    <name type="common">Indian-shot</name>
    <dbReference type="NCBI Taxonomy" id="4628"/>
    <lineage>
        <taxon>Eukaryota</taxon>
        <taxon>Viridiplantae</taxon>
        <taxon>Streptophyta</taxon>
        <taxon>Embryophyta</taxon>
        <taxon>Tracheophyta</taxon>
        <taxon>Spermatophyta</taxon>
        <taxon>Magnoliopsida</taxon>
        <taxon>Liliopsida</taxon>
        <taxon>Zingiberales</taxon>
        <taxon>Cannaceae</taxon>
        <taxon>Canna</taxon>
    </lineage>
</organism>
<evidence type="ECO:0000256" key="1">
    <source>
        <dbReference type="ARBA" id="ARBA00004370"/>
    </source>
</evidence>
<accession>A0AAQ3Q9S6</accession>
<dbReference type="CDD" id="cd09631">
    <property type="entry name" value="DOMON_DOH"/>
    <property type="match status" value="1"/>
</dbReference>
<reference evidence="6 7" key="1">
    <citation type="submission" date="2023-10" db="EMBL/GenBank/DDBJ databases">
        <title>Chromosome-scale genome assembly provides insights into flower coloration mechanisms of Canna indica.</title>
        <authorList>
            <person name="Li C."/>
        </authorList>
    </citation>
    <scope>NUCLEOTIDE SEQUENCE [LARGE SCALE GENOMIC DNA]</scope>
    <source>
        <tissue evidence="6">Flower</tissue>
    </source>
</reference>
<keyword evidence="3" id="KW-0732">Signal</keyword>
<dbReference type="InterPro" id="IPR005018">
    <property type="entry name" value="DOMON_domain"/>
</dbReference>
<dbReference type="InterPro" id="IPR045266">
    <property type="entry name" value="DOH_DOMON"/>
</dbReference>
<evidence type="ECO:0000256" key="4">
    <source>
        <dbReference type="ARBA" id="ARBA00023136"/>
    </source>
</evidence>
<evidence type="ECO:0000313" key="7">
    <source>
        <dbReference type="Proteomes" id="UP001327560"/>
    </source>
</evidence>
<evidence type="ECO:0000259" key="5">
    <source>
        <dbReference type="PROSITE" id="PS50836"/>
    </source>
</evidence>
<dbReference type="GO" id="GO:0016020">
    <property type="term" value="C:membrane"/>
    <property type="evidence" value="ECO:0007669"/>
    <property type="project" value="UniProtKB-SubCell"/>
</dbReference>
<keyword evidence="4" id="KW-0472">Membrane</keyword>
<name>A0AAQ3Q9S6_9LILI</name>
<keyword evidence="2" id="KW-0813">Transport</keyword>
<feature type="domain" description="DOMON" evidence="5">
    <location>
        <begin position="28"/>
        <end position="113"/>
    </location>
</feature>
<protein>
    <submittedName>
        <fullName evidence="6">Cytochrome b561 and DOMON domain-containing protein</fullName>
    </submittedName>
</protein>
<sequence>MLFPTQCQQPHIPFNTSSLTCVSAWNSESFILRYSKVGPSLWNFVLLASDISAYIAIDFSPNGRMIGSSVMAGWVSSSVGVAKHYSLGGYTSTECQPDQGSLPLVKGSSLLVS</sequence>
<gene>
    <name evidence="6" type="ORF">Cni_G13363</name>
</gene>
<proteinExistence type="predicted"/>
<comment type="subcellular location">
    <subcellularLocation>
        <location evidence="1">Membrane</location>
    </subcellularLocation>
</comment>
<keyword evidence="7" id="KW-1185">Reference proteome</keyword>
<evidence type="ECO:0000256" key="2">
    <source>
        <dbReference type="ARBA" id="ARBA00022448"/>
    </source>
</evidence>
<dbReference type="PANTHER" id="PTHR23130:SF154">
    <property type="entry name" value="OS01G0895200 PROTEIN"/>
    <property type="match status" value="1"/>
</dbReference>
<evidence type="ECO:0000313" key="6">
    <source>
        <dbReference type="EMBL" id="WOL04641.1"/>
    </source>
</evidence>
<dbReference type="Proteomes" id="UP001327560">
    <property type="component" value="Chromosome 4"/>
</dbReference>